<comment type="caution">
    <text evidence="1">The sequence shown here is derived from an EMBL/GenBank/DDBJ whole genome shotgun (WGS) entry which is preliminary data.</text>
</comment>
<keyword evidence="1" id="KW-0614">Plasmid</keyword>
<organism evidence="1 2">
    <name type="scientific">Azospirillum brasilense</name>
    <dbReference type="NCBI Taxonomy" id="192"/>
    <lineage>
        <taxon>Bacteria</taxon>
        <taxon>Pseudomonadati</taxon>
        <taxon>Pseudomonadota</taxon>
        <taxon>Alphaproteobacteria</taxon>
        <taxon>Rhodospirillales</taxon>
        <taxon>Azospirillaceae</taxon>
        <taxon>Azospirillum</taxon>
    </lineage>
</organism>
<geneLocation type="plasmid" evidence="1">
    <name>unnamed</name>
</geneLocation>
<accession>A0A235H410</accession>
<evidence type="ECO:0000313" key="2">
    <source>
        <dbReference type="Proteomes" id="UP000215367"/>
    </source>
</evidence>
<sequence length="100" mass="11355">MVKVRYFHHQDLKKDVDNILKPILDGLQGLAGGRRVLPRILDDDHLVAQVVSRRTDLVFGTKVRANAFRREEFLAMMDALAGDAAVYVRVDSPPDDRTRI</sequence>
<reference evidence="1 2" key="1">
    <citation type="submission" date="2017-07" db="EMBL/GenBank/DDBJ databases">
        <title>Whole genome sequence of Azospirillum brasilense 2A1, a potential biofertilizer strain.</title>
        <authorList>
            <person name="Fontana C.A."/>
            <person name="Toffoli L.M."/>
            <person name="Salazar S.M."/>
            <person name="Puglisi E."/>
            <person name="Pedraza R."/>
            <person name="Bassi D."/>
            <person name="Cocconcelli P.S."/>
        </authorList>
    </citation>
    <scope>NUCLEOTIDE SEQUENCE [LARGE SCALE GENOMIC DNA]</scope>
    <source>
        <strain evidence="1 2">2A1</strain>
        <plasmid evidence="1">unnamed</plasmid>
    </source>
</reference>
<dbReference type="GO" id="GO:0006310">
    <property type="term" value="P:DNA recombination"/>
    <property type="evidence" value="ECO:0007669"/>
    <property type="project" value="InterPro"/>
</dbReference>
<dbReference type="EMBL" id="NOWT01000071">
    <property type="protein sequence ID" value="OYD80154.1"/>
    <property type="molecule type" value="Genomic_DNA"/>
</dbReference>
<dbReference type="AlphaFoldDB" id="A0A235H410"/>
<name>A0A235H410_AZOBR</name>
<gene>
    <name evidence="1" type="ORF">CHT98_32705</name>
</gene>
<dbReference type="InterPro" id="IPR036614">
    <property type="entry name" value="RusA-like_sf"/>
</dbReference>
<dbReference type="Proteomes" id="UP000215367">
    <property type="component" value="Unassembled WGS sequence"/>
</dbReference>
<evidence type="ECO:0000313" key="1">
    <source>
        <dbReference type="EMBL" id="OYD80154.1"/>
    </source>
</evidence>
<dbReference type="SUPFAM" id="SSF103084">
    <property type="entry name" value="Holliday junction resolvase RusA"/>
    <property type="match status" value="1"/>
</dbReference>
<dbReference type="GO" id="GO:0000287">
    <property type="term" value="F:magnesium ion binding"/>
    <property type="evidence" value="ECO:0007669"/>
    <property type="project" value="InterPro"/>
</dbReference>
<protein>
    <submittedName>
        <fullName evidence="1">Uncharacterized protein</fullName>
    </submittedName>
</protein>
<proteinExistence type="predicted"/>
<dbReference type="GO" id="GO:0006281">
    <property type="term" value="P:DNA repair"/>
    <property type="evidence" value="ECO:0007669"/>
    <property type="project" value="InterPro"/>
</dbReference>